<evidence type="ECO:0000256" key="1">
    <source>
        <dbReference type="SAM" id="MobiDB-lite"/>
    </source>
</evidence>
<evidence type="ECO:0000313" key="4">
    <source>
        <dbReference type="Proteomes" id="UP000199546"/>
    </source>
</evidence>
<accession>A0A1I7B6Q0</accession>
<dbReference type="RefSeq" id="WP_093580932.1">
    <property type="nucleotide sequence ID" value="NZ_FPBA01000012.1"/>
</dbReference>
<organism evidence="3 4">
    <name type="scientific">Geodermatophilus amargosae</name>
    <dbReference type="NCBI Taxonomy" id="1296565"/>
    <lineage>
        <taxon>Bacteria</taxon>
        <taxon>Bacillati</taxon>
        <taxon>Actinomycetota</taxon>
        <taxon>Actinomycetes</taxon>
        <taxon>Geodermatophilales</taxon>
        <taxon>Geodermatophilaceae</taxon>
        <taxon>Geodermatophilus</taxon>
    </lineage>
</organism>
<dbReference type="AlphaFoldDB" id="A0A1I7B6Q0"/>
<feature type="compositionally biased region" description="Gly residues" evidence="1">
    <location>
        <begin position="215"/>
        <end position="239"/>
    </location>
</feature>
<feature type="transmembrane region" description="Helical" evidence="2">
    <location>
        <begin position="158"/>
        <end position="180"/>
    </location>
</feature>
<feature type="compositionally biased region" description="Low complexity" evidence="1">
    <location>
        <begin position="98"/>
        <end position="109"/>
    </location>
</feature>
<feature type="region of interest" description="Disordered" evidence="1">
    <location>
        <begin position="1"/>
        <end position="156"/>
    </location>
</feature>
<feature type="compositionally biased region" description="Gly residues" evidence="1">
    <location>
        <begin position="127"/>
        <end position="138"/>
    </location>
</feature>
<proteinExistence type="predicted"/>
<keyword evidence="4" id="KW-1185">Reference proteome</keyword>
<feature type="compositionally biased region" description="Low complexity" evidence="1">
    <location>
        <begin position="189"/>
        <end position="214"/>
    </location>
</feature>
<name>A0A1I7B6Q0_9ACTN</name>
<keyword evidence="2" id="KW-0812">Transmembrane</keyword>
<reference evidence="4" key="1">
    <citation type="submission" date="2016-10" db="EMBL/GenBank/DDBJ databases">
        <authorList>
            <person name="Varghese N."/>
            <person name="Submissions S."/>
        </authorList>
    </citation>
    <scope>NUCLEOTIDE SEQUENCE [LARGE SCALE GENOMIC DNA]</scope>
    <source>
        <strain evidence="4">DSM 46136</strain>
    </source>
</reference>
<keyword evidence="2" id="KW-0472">Membrane</keyword>
<evidence type="ECO:0008006" key="5">
    <source>
        <dbReference type="Google" id="ProtNLM"/>
    </source>
</evidence>
<feature type="region of interest" description="Disordered" evidence="1">
    <location>
        <begin position="187"/>
        <end position="245"/>
    </location>
</feature>
<dbReference type="STRING" id="1296565.SAMN05660657_03348"/>
<gene>
    <name evidence="3" type="ORF">SAMN05660657_03348</name>
</gene>
<feature type="compositionally biased region" description="Basic and acidic residues" evidence="1">
    <location>
        <begin position="1"/>
        <end position="20"/>
    </location>
</feature>
<dbReference type="Proteomes" id="UP000199546">
    <property type="component" value="Unassembled WGS sequence"/>
</dbReference>
<dbReference type="EMBL" id="FPBA01000012">
    <property type="protein sequence ID" value="SFT82827.1"/>
    <property type="molecule type" value="Genomic_DNA"/>
</dbReference>
<evidence type="ECO:0000256" key="2">
    <source>
        <dbReference type="SAM" id="Phobius"/>
    </source>
</evidence>
<feature type="compositionally biased region" description="Pro residues" evidence="1">
    <location>
        <begin position="22"/>
        <end position="32"/>
    </location>
</feature>
<dbReference type="OrthoDB" id="5197808at2"/>
<evidence type="ECO:0000313" key="3">
    <source>
        <dbReference type="EMBL" id="SFT82827.1"/>
    </source>
</evidence>
<sequence>MSQPPHDDGTPPPDRTREVRLPPVPPRPLPDPPTDRLPGASEQRDPTLRLGGPVQQPGGPPPQQPPHGRPPYGPPGQGQPPYGQPGPGPQYGPPGQGQPPFGQQQYAQPGQPPYGGPGYGQSPYGQPGYGQPGYGQPGFGQSPYGAPGPAPRKGRGPLVALLVTLGVLLVGGGVLAAVLLNRDDGGGTTTATPTSASTSSSASPSSSSSSSSPSGEGGFGGGASTPPGGGGTGGGGEPGIPGSPEFAASWVQSVVDRDGDTAYADLCADGQSRFPDGQALLTDFDTFLGGQIAEGSATGAAAAGTGDEVTFEVTLDSGQQTTFVVTVVDEGGPAVCGYTSS</sequence>
<feature type="compositionally biased region" description="Pro residues" evidence="1">
    <location>
        <begin position="58"/>
        <end position="92"/>
    </location>
</feature>
<protein>
    <recommendedName>
        <fullName evidence="5">DUF4878 domain-containing protein</fullName>
    </recommendedName>
</protein>
<keyword evidence="2" id="KW-1133">Transmembrane helix</keyword>